<dbReference type="AlphaFoldDB" id="A0A6G1HQM3"/>
<gene>
    <name evidence="2" type="ORF">EJ06DRAFT_532518</name>
</gene>
<dbReference type="OrthoDB" id="1731983at2759"/>
<evidence type="ECO:0000259" key="1">
    <source>
        <dbReference type="Pfam" id="PF22917"/>
    </source>
</evidence>
<dbReference type="SUPFAM" id="SSF51735">
    <property type="entry name" value="NAD(P)-binding Rossmann-fold domains"/>
    <property type="match status" value="1"/>
</dbReference>
<sequence>MSVYQVQDKGIFHGLPVFDPSIKGLTAVVTGANGISGHYMTRVLGESPDRWAKIYCLSRRPPLIPGGLPKNATHIPLDFLKSPEEIAAVLKEHGVKADYVFFFSYIQVEPKEGDALWSNAEEMSRINTLLLTNLLEALPIASIKPKRIMLQTGAKNYGLHLGPAPTPQEESDSRVTLEPNFYYPQEDALWAYCKKHGIKWNVARPSFILGAVPDAAMNVCFPLAVYASVCKHLGEPLEYPADLSAWETIQVQSTAQLNAYLEEWSVLTDRAANEVFNACDDSAFSWGKFWPKLAAWYGLEYTRPNPDDEYTEITLRHSTPPRGFGPNRKIRYKFRLVDWAKQPKVAKAWQELAAKHNLKDKELRDVDRIFSFTDAAISWSQTVYFSMDKARSMGWQGHVNSTESIRDVFKQFVEIGMAPPLP</sequence>
<dbReference type="Proteomes" id="UP000799640">
    <property type="component" value="Unassembled WGS sequence"/>
</dbReference>
<dbReference type="Gene3D" id="3.40.50.720">
    <property type="entry name" value="NAD(P)-binding Rossmann-like Domain"/>
    <property type="match status" value="1"/>
</dbReference>
<dbReference type="CDD" id="cd08948">
    <property type="entry name" value="5beta-POR_like_SDR_a"/>
    <property type="match status" value="1"/>
</dbReference>
<dbReference type="PANTHER" id="PTHR32487">
    <property type="entry name" value="3-OXO-DELTA(4,5)-STEROID 5-BETA-REDUCTASE"/>
    <property type="match status" value="1"/>
</dbReference>
<dbReference type="InterPro" id="IPR055222">
    <property type="entry name" value="PRISE-like_Rossmann-fold"/>
</dbReference>
<evidence type="ECO:0000313" key="2">
    <source>
        <dbReference type="EMBL" id="KAF2398147.1"/>
    </source>
</evidence>
<proteinExistence type="predicted"/>
<dbReference type="Pfam" id="PF22917">
    <property type="entry name" value="PRISE"/>
    <property type="match status" value="1"/>
</dbReference>
<accession>A0A6G1HQM3</accession>
<protein>
    <submittedName>
        <fullName evidence="2">NAD(P)-binding protein</fullName>
    </submittedName>
</protein>
<dbReference type="EMBL" id="ML996701">
    <property type="protein sequence ID" value="KAF2398147.1"/>
    <property type="molecule type" value="Genomic_DNA"/>
</dbReference>
<feature type="domain" description="PRISE-like Rossmann-fold" evidence="1">
    <location>
        <begin position="27"/>
        <end position="307"/>
    </location>
</feature>
<name>A0A6G1HQM3_9PEZI</name>
<keyword evidence="3" id="KW-1185">Reference proteome</keyword>
<dbReference type="PANTHER" id="PTHR32487:SF29">
    <property type="entry name" value="NAD-DEPENDENT EPIMERASE_DEHYDRATASE DOMAIN-CONTAINING PROTEIN"/>
    <property type="match status" value="1"/>
</dbReference>
<reference evidence="2" key="1">
    <citation type="journal article" date="2020" name="Stud. Mycol.">
        <title>101 Dothideomycetes genomes: a test case for predicting lifestyles and emergence of pathogens.</title>
        <authorList>
            <person name="Haridas S."/>
            <person name="Albert R."/>
            <person name="Binder M."/>
            <person name="Bloem J."/>
            <person name="Labutti K."/>
            <person name="Salamov A."/>
            <person name="Andreopoulos B."/>
            <person name="Baker S."/>
            <person name="Barry K."/>
            <person name="Bills G."/>
            <person name="Bluhm B."/>
            <person name="Cannon C."/>
            <person name="Castanera R."/>
            <person name="Culley D."/>
            <person name="Daum C."/>
            <person name="Ezra D."/>
            <person name="Gonzalez J."/>
            <person name="Henrissat B."/>
            <person name="Kuo A."/>
            <person name="Liang C."/>
            <person name="Lipzen A."/>
            <person name="Lutzoni F."/>
            <person name="Magnuson J."/>
            <person name="Mondo S."/>
            <person name="Nolan M."/>
            <person name="Ohm R."/>
            <person name="Pangilinan J."/>
            <person name="Park H.-J."/>
            <person name="Ramirez L."/>
            <person name="Alfaro M."/>
            <person name="Sun H."/>
            <person name="Tritt A."/>
            <person name="Yoshinaga Y."/>
            <person name="Zwiers L.-H."/>
            <person name="Turgeon B."/>
            <person name="Goodwin S."/>
            <person name="Spatafora J."/>
            <person name="Crous P."/>
            <person name="Grigoriev I."/>
        </authorList>
    </citation>
    <scope>NUCLEOTIDE SEQUENCE</scope>
    <source>
        <strain evidence="2">CBS 262.69</strain>
    </source>
</reference>
<dbReference type="InterPro" id="IPR036291">
    <property type="entry name" value="NAD(P)-bd_dom_sf"/>
</dbReference>
<organism evidence="2 3">
    <name type="scientific">Trichodelitschia bisporula</name>
    <dbReference type="NCBI Taxonomy" id="703511"/>
    <lineage>
        <taxon>Eukaryota</taxon>
        <taxon>Fungi</taxon>
        <taxon>Dikarya</taxon>
        <taxon>Ascomycota</taxon>
        <taxon>Pezizomycotina</taxon>
        <taxon>Dothideomycetes</taxon>
        <taxon>Dothideomycetes incertae sedis</taxon>
        <taxon>Phaeotrichales</taxon>
        <taxon>Phaeotrichaceae</taxon>
        <taxon>Trichodelitschia</taxon>
    </lineage>
</organism>
<evidence type="ECO:0000313" key="3">
    <source>
        <dbReference type="Proteomes" id="UP000799640"/>
    </source>
</evidence>